<organism evidence="1 2">
    <name type="scientific">Cichorium intybus</name>
    <name type="common">Chicory</name>
    <dbReference type="NCBI Taxonomy" id="13427"/>
    <lineage>
        <taxon>Eukaryota</taxon>
        <taxon>Viridiplantae</taxon>
        <taxon>Streptophyta</taxon>
        <taxon>Embryophyta</taxon>
        <taxon>Tracheophyta</taxon>
        <taxon>Spermatophyta</taxon>
        <taxon>Magnoliopsida</taxon>
        <taxon>eudicotyledons</taxon>
        <taxon>Gunneridae</taxon>
        <taxon>Pentapetalae</taxon>
        <taxon>asterids</taxon>
        <taxon>campanulids</taxon>
        <taxon>Asterales</taxon>
        <taxon>Asteraceae</taxon>
        <taxon>Cichorioideae</taxon>
        <taxon>Cichorieae</taxon>
        <taxon>Cichoriinae</taxon>
        <taxon>Cichorium</taxon>
    </lineage>
</organism>
<dbReference type="EMBL" id="CM042013">
    <property type="protein sequence ID" value="KAI3737658.1"/>
    <property type="molecule type" value="Genomic_DNA"/>
</dbReference>
<gene>
    <name evidence="1" type="ORF">L2E82_27667</name>
</gene>
<proteinExistence type="predicted"/>
<evidence type="ECO:0000313" key="1">
    <source>
        <dbReference type="EMBL" id="KAI3737658.1"/>
    </source>
</evidence>
<reference evidence="2" key="1">
    <citation type="journal article" date="2022" name="Mol. Ecol. Resour.">
        <title>The genomes of chicory, endive, great burdock and yacon provide insights into Asteraceae palaeo-polyploidization history and plant inulin production.</title>
        <authorList>
            <person name="Fan W."/>
            <person name="Wang S."/>
            <person name="Wang H."/>
            <person name="Wang A."/>
            <person name="Jiang F."/>
            <person name="Liu H."/>
            <person name="Zhao H."/>
            <person name="Xu D."/>
            <person name="Zhang Y."/>
        </authorList>
    </citation>
    <scope>NUCLEOTIDE SEQUENCE [LARGE SCALE GENOMIC DNA]</scope>
    <source>
        <strain evidence="2">cv. Punajuju</strain>
    </source>
</reference>
<keyword evidence="2" id="KW-1185">Reference proteome</keyword>
<name>A0ACB9CU13_CICIN</name>
<comment type="caution">
    <text evidence="1">The sequence shown here is derived from an EMBL/GenBank/DDBJ whole genome shotgun (WGS) entry which is preliminary data.</text>
</comment>
<accession>A0ACB9CU13</accession>
<dbReference type="Proteomes" id="UP001055811">
    <property type="component" value="Linkage Group LG05"/>
</dbReference>
<sequence>MSSADQSAPHSNSSVPSILSLCSKVQLNGTNYNDWIRNIKMALRYENKEYVLETELVDIDPETATPEEISLYQKHSDDATKVACIMIATMNPELQRIYEDYWPFEMHKELAEKFRKQERIERCEVVKDFTNSKPKDGESICTHVQRMHGYVERLRKLAMPVPEQLAVDIVLNSLPSSYDQFRLAYHLNNNQANMTELHRMLRVAEDRMKGKSVPSVNQPVLAIGSGKGKKRKGPPKKNWREKVQVGSSSNGSRTKTSHIPCVANPDEANCFYCKEKGHWKRSCPKYLQDVKDGKVKPSTAGMYTISKNSPSSNSWVLDTGCGFHICSDLQGLKERREVEHGRLNLIMGNRRSSPVTKIGVYSLVLSSDVNIELFNCCYSPEMARNIISFHVLFRQGFQFSFDNKIGSISVFKNGILIFTAYPCEGVYETVECVDNLGHSVNYIDSTTGVEKACLWHSRLGHISKKRIAQLQKDGVLESFDLRSDDVCESCLLGKMTKSPFKGSFERGEGLLDIIHTDVCGPFRSNTKDGTRFYVTFTDDFSRYGYIYLIKHKSDTFEKFKEFKNEVENQLGRKIKMLRSDRGGEYLSIEFLDYLKECGIVSQLTPPRTPQLNGVAERRNRTLLDMVRSMMSRASLPIHFWGYALETAAHILNLVPTKKVAKTPHEMWTGKVPSLAHIKVWGCEAFVRRETQEKLAERSERSRRAVFRERELIFKEDSGSTIDLEEIQESSDDATLGETSNQHEEEVPVSPTDVSLPLRRSGRVSMPPEFYGFHITSDGDTFVSDRTLINLDEPANYQEAVAGPESAKWKEAMDSEIKSMYDNQVWNLVDNVPGRKTVGCKWIFKKKTDMDGKVHTFKARLVAKGFTQTPGVDYDETFSPVAKIKSIRIMLAIAAFHDYEIWQMDIKTAFLNGKLTEDVYMNQPEGFVDAKYPNKVCKLERSIYGLKQASRSWNLCFHEKVKEFGFSRSEDESCVYVKASGSIVTFLVLYVDDILLMGNDIPTLQGVKAWLGKCFAMKDLGEAAYILGIRILRDRKKRLIGLSQGTYLEKVLKRFSMENSKKGELPIQSNAKLSKTQSLSTDEEIAEMSRVPYASAVGSIMYAMTCTRPDVAFALSMVSRYQGNPGKAHWIAVKNILKYLRRTKDMVLVLGGSDTLRVEGYTDASFQTDRDSGRSQSGWVFLLNGGAVTWKSSKQDTVADSTCESEYIAASEASKEAAWLKNFIGDLGVVPSIQEPVELFCDNEGAVALTKEPRDHEKSRHIDRKYHYIRHKVEEGHLVVKRVSSEDNPADPLTKALSRIKHNQHARSIGLRDDIKFM</sequence>
<protein>
    <submittedName>
        <fullName evidence="1">Uncharacterized protein</fullName>
    </submittedName>
</protein>
<evidence type="ECO:0000313" key="2">
    <source>
        <dbReference type="Proteomes" id="UP001055811"/>
    </source>
</evidence>
<reference evidence="1 2" key="2">
    <citation type="journal article" date="2022" name="Mol. Ecol. Resour.">
        <title>The genomes of chicory, endive, great burdock and yacon provide insights into Asteraceae paleo-polyploidization history and plant inulin production.</title>
        <authorList>
            <person name="Fan W."/>
            <person name="Wang S."/>
            <person name="Wang H."/>
            <person name="Wang A."/>
            <person name="Jiang F."/>
            <person name="Liu H."/>
            <person name="Zhao H."/>
            <person name="Xu D."/>
            <person name="Zhang Y."/>
        </authorList>
    </citation>
    <scope>NUCLEOTIDE SEQUENCE [LARGE SCALE GENOMIC DNA]</scope>
    <source>
        <strain evidence="2">cv. Punajuju</strain>
        <tissue evidence="1">Leaves</tissue>
    </source>
</reference>